<feature type="signal peptide" evidence="1">
    <location>
        <begin position="1"/>
        <end position="23"/>
    </location>
</feature>
<dbReference type="AlphaFoldDB" id="A0A3A9ZLU0"/>
<evidence type="ECO:0000313" key="2">
    <source>
        <dbReference type="EMBL" id="RKN49145.1"/>
    </source>
</evidence>
<evidence type="ECO:0000256" key="1">
    <source>
        <dbReference type="SAM" id="SignalP"/>
    </source>
</evidence>
<dbReference type="Proteomes" id="UP000281726">
    <property type="component" value="Unassembled WGS sequence"/>
</dbReference>
<keyword evidence="1" id="KW-0732">Signal</keyword>
<comment type="caution">
    <text evidence="2">The sequence shown here is derived from an EMBL/GenBank/DDBJ whole genome shotgun (WGS) entry which is preliminary data.</text>
</comment>
<feature type="chain" id="PRO_5039168972" description="Lipoprotein" evidence="1">
    <location>
        <begin position="24"/>
        <end position="397"/>
    </location>
</feature>
<keyword evidence="3" id="KW-1185">Reference proteome</keyword>
<sequence>MVPARRPGTAATALLALLLTATACGPVADRQPGDLRVGYDTVDGSVAVWPPRGTLAGDRQVTRKVTDAVRAWRSPVDDRAYLPSSGILWSGAADGSRLALVAADVPGEGASWLLQVTADGDRYAVTHATEYTDPGYLVYSDVLPVHVGTGRRYLVSARVERLLGPGGRPVPQTDGLTAPVAVPPCRAVPLTVTLRATESLPRGRAADRLLDLGTGTAAPRYPLVRDESGAGRRALTDLDTCALADDEGPFGSILRRVGDRDVAAAVPSSWPMAKISARTVGELTPGGGGTPAELEQLSWETADGTMTAVVHRPAGGGAPSASRADRVDPLQSYLLPVPGRKLLVLSWRATRDSSLSVPPGTTKLVDRPGLVVVPWPEKRETFSLASADETHYRSAGD</sequence>
<reference evidence="2 3" key="1">
    <citation type="journal article" date="2004" name="Syst. Appl. Microbiol.">
        <title>Cryptoendolithic actinomycetes from antarctic sandstone rock samples: Micromonospora endolithica sp. nov. and two isolates related to Micromonospora coerulea Jensen 1932.</title>
        <authorList>
            <person name="Hirsch P."/>
            <person name="Mevs U."/>
            <person name="Kroppenstedt R.M."/>
            <person name="Schumann P."/>
            <person name="Stackebrandt E."/>
        </authorList>
    </citation>
    <scope>NUCLEOTIDE SEQUENCE [LARGE SCALE GENOMIC DNA]</scope>
    <source>
        <strain evidence="2 3">JCM 12677</strain>
    </source>
</reference>
<dbReference type="EMBL" id="RBAK01000002">
    <property type="protein sequence ID" value="RKN49145.1"/>
    <property type="molecule type" value="Genomic_DNA"/>
</dbReference>
<proteinExistence type="predicted"/>
<dbReference type="OrthoDB" id="3401293at2"/>
<dbReference type="PROSITE" id="PS51257">
    <property type="entry name" value="PROKAR_LIPOPROTEIN"/>
    <property type="match status" value="1"/>
</dbReference>
<organism evidence="2 3">
    <name type="scientific">Micromonospora endolithica</name>
    <dbReference type="NCBI Taxonomy" id="230091"/>
    <lineage>
        <taxon>Bacteria</taxon>
        <taxon>Bacillati</taxon>
        <taxon>Actinomycetota</taxon>
        <taxon>Actinomycetes</taxon>
        <taxon>Micromonosporales</taxon>
        <taxon>Micromonosporaceae</taxon>
        <taxon>Micromonospora</taxon>
    </lineage>
</organism>
<accession>A0A3A9ZLU0</accession>
<evidence type="ECO:0008006" key="4">
    <source>
        <dbReference type="Google" id="ProtNLM"/>
    </source>
</evidence>
<dbReference type="RefSeq" id="WP_120726030.1">
    <property type="nucleotide sequence ID" value="NZ_RBAK01000002.1"/>
</dbReference>
<gene>
    <name evidence="2" type="ORF">D7223_06415</name>
</gene>
<protein>
    <recommendedName>
        <fullName evidence="4">Lipoprotein</fullName>
    </recommendedName>
</protein>
<evidence type="ECO:0000313" key="3">
    <source>
        <dbReference type="Proteomes" id="UP000281726"/>
    </source>
</evidence>
<name>A0A3A9ZLU0_9ACTN</name>